<name>A0A160CB81_9CAUD</name>
<reference evidence="2" key="1">
    <citation type="submission" date="2016-03" db="EMBL/GenBank/DDBJ databases">
        <authorList>
            <person name="Duarte V.S."/>
            <person name="Dias R.S."/>
            <person name="Kropinski A.M."/>
            <person name="Vidigal P.M.P."/>
            <person name="Silva C.C."/>
            <person name="Souza F.O."/>
            <person name="Xavier A.S."/>
            <person name="Teixeira J.S."/>
            <person name="de Paula S.O."/>
        </authorList>
    </citation>
    <scope>NUCLEOTIDE SEQUENCE [LARGE SCALE GENOMIC DNA]</scope>
</reference>
<dbReference type="KEGG" id="vg:29081201"/>
<gene>
    <name evidence="1" type="ORF">vBEcoMUFV13_g140</name>
</gene>
<dbReference type="RefSeq" id="YP_009290405.1">
    <property type="nucleotide sequence ID" value="NC_031103.1"/>
</dbReference>
<evidence type="ECO:0000313" key="2">
    <source>
        <dbReference type="Proteomes" id="UP000201682"/>
    </source>
</evidence>
<organism evidence="1 2">
    <name type="scientific">Escherichia phage vB_EcoM-UFV13</name>
    <dbReference type="NCBI Taxonomy" id="1815590"/>
    <lineage>
        <taxon>Viruses</taxon>
        <taxon>Duplodnaviria</taxon>
        <taxon>Heunggongvirae</taxon>
        <taxon>Uroviricota</taxon>
        <taxon>Caudoviricetes</taxon>
        <taxon>Pantevenvirales</taxon>
        <taxon>Straboviridae</taxon>
        <taxon>Tevenvirinae</taxon>
        <taxon>Tequatrovirus</taxon>
        <taxon>Tequatrovirus ecomufv133</taxon>
    </lineage>
</organism>
<accession>A0A160CB81</accession>
<evidence type="ECO:0000313" key="1">
    <source>
        <dbReference type="EMBL" id="ANA50171.1"/>
    </source>
</evidence>
<dbReference type="EMBL" id="KU867876">
    <property type="protein sequence ID" value="ANA50171.1"/>
    <property type="molecule type" value="Genomic_DNA"/>
</dbReference>
<keyword evidence="2" id="KW-1185">Reference proteome</keyword>
<proteinExistence type="predicted"/>
<dbReference type="GeneID" id="29081201"/>
<dbReference type="Proteomes" id="UP000201682">
    <property type="component" value="Segment"/>
</dbReference>
<sequence>MKTYAEFLTEAAKLPSEADLTKVFFHLDPKDRGDFLKWKAKAIEMYNIDNSSFTMSQENNFNKAFFKISKKLASGKQVLPKSALATPERAPVKISKNMFDTKKYVNALNKALDALDDAKKAARDLQDVYTDFDRKTKGSISNSERNSVSVYSDSLDVLGDAYTEIKNRINTASKLKAAAEAIITKLGK</sequence>
<protein>
    <submittedName>
        <fullName evidence="1">Uncharacterized protein</fullName>
    </submittedName>
</protein>